<feature type="binding site" evidence="7">
    <location>
        <position position="231"/>
    </location>
    <ligand>
        <name>Mg(2+)</name>
        <dbReference type="ChEBI" id="CHEBI:18420"/>
    </ligand>
</feature>
<feature type="transmembrane region" description="Helical" evidence="8">
    <location>
        <begin position="52"/>
        <end position="75"/>
    </location>
</feature>
<sequence>MEVQVLLVYVAFFVSLVLGLMIIPSIVVIANKKRLMDTIDERKEHTTPTPRLGGISFFPIALITFCFLLGLRFFWGYYFSSDYSTDLVQQFMFIATALATIFMLGIADDLVGVGYVYKFAIQLICAALLVAAGVRITDLGGLFAIAEIPKWVSIPLTIILVVFIINAYNLIDGINGLCSGLSILTLTSFAFWFVSVGNLIYAMLIMSFVGVIFAFFYFNAVGKKMSIFMGDTGSLTIGLLISFISFKFIALTNSSPFYAHFYCPIAVVLGLIFIPVFDAMRVFVSRLRRGKHPFEADRTHIHHKLLDVGFTHIQSTFVLLILQMFFALFNLVLSQYFMLNINIVVGLDVFIILSLLFFLNRTINKGIKLINKRCQEKKGL</sequence>
<evidence type="ECO:0000256" key="1">
    <source>
        <dbReference type="ARBA" id="ARBA00004651"/>
    </source>
</evidence>
<dbReference type="HOGENOM" id="CLU_023982_1_1_10"/>
<protein>
    <submittedName>
        <fullName evidence="9">Undecaprenyl-phosphate N-acetylglucosaminyl 1-phosphate transferase</fullName>
        <ecNumber evidence="9">2.7.8.-</ecNumber>
    </submittedName>
</protein>
<feature type="transmembrane region" description="Helical" evidence="8">
    <location>
        <begin position="151"/>
        <end position="170"/>
    </location>
</feature>
<feature type="binding site" evidence="7">
    <location>
        <position position="169"/>
    </location>
    <ligand>
        <name>Mg(2+)</name>
        <dbReference type="ChEBI" id="CHEBI:18420"/>
    </ligand>
</feature>
<keyword evidence="10" id="KW-1185">Reference proteome</keyword>
<dbReference type="EMBL" id="HG934468">
    <property type="protein sequence ID" value="CDN31042.1"/>
    <property type="molecule type" value="Genomic_DNA"/>
</dbReference>
<name>A0A060R7A9_9BACT</name>
<dbReference type="GO" id="GO:0005886">
    <property type="term" value="C:plasma membrane"/>
    <property type="evidence" value="ECO:0007669"/>
    <property type="project" value="UniProtKB-SubCell"/>
</dbReference>
<feature type="transmembrane region" description="Helical" evidence="8">
    <location>
        <begin position="87"/>
        <end position="107"/>
    </location>
</feature>
<proteinExistence type="predicted"/>
<feature type="transmembrane region" description="Helical" evidence="8">
    <location>
        <begin position="335"/>
        <end position="359"/>
    </location>
</feature>
<dbReference type="InterPro" id="IPR000715">
    <property type="entry name" value="Glycosyl_transferase_4"/>
</dbReference>
<dbReference type="eggNOG" id="COG0472">
    <property type="taxonomic scope" value="Bacteria"/>
</dbReference>
<comment type="cofactor">
    <cofactor evidence="7">
        <name>Mg(2+)</name>
        <dbReference type="ChEBI" id="CHEBI:18420"/>
    </cofactor>
</comment>
<keyword evidence="4 8" id="KW-0812">Transmembrane</keyword>
<evidence type="ECO:0000256" key="8">
    <source>
        <dbReference type="SAM" id="Phobius"/>
    </source>
</evidence>
<evidence type="ECO:0000313" key="9">
    <source>
        <dbReference type="EMBL" id="CDN31042.1"/>
    </source>
</evidence>
<organism evidence="9 10">
    <name type="scientific">Mucinivorans hirudinis</name>
    <dbReference type="NCBI Taxonomy" id="1433126"/>
    <lineage>
        <taxon>Bacteria</taxon>
        <taxon>Pseudomonadati</taxon>
        <taxon>Bacteroidota</taxon>
        <taxon>Bacteroidia</taxon>
        <taxon>Bacteroidales</taxon>
        <taxon>Rikenellaceae</taxon>
        <taxon>Mucinivorans</taxon>
    </lineage>
</organism>
<keyword evidence="7" id="KW-0460">Magnesium</keyword>
<dbReference type="EC" id="2.7.8.-" evidence="9"/>
<dbReference type="GO" id="GO:0046872">
    <property type="term" value="F:metal ion binding"/>
    <property type="evidence" value="ECO:0007669"/>
    <property type="project" value="UniProtKB-KW"/>
</dbReference>
<evidence type="ECO:0000256" key="7">
    <source>
        <dbReference type="PIRSR" id="PIRSR600715-1"/>
    </source>
</evidence>
<evidence type="ECO:0000256" key="2">
    <source>
        <dbReference type="ARBA" id="ARBA00022475"/>
    </source>
</evidence>
<evidence type="ECO:0000256" key="5">
    <source>
        <dbReference type="ARBA" id="ARBA00022989"/>
    </source>
</evidence>
<reference evidence="9 10" key="1">
    <citation type="journal article" date="2015" name="Genome Announc.">
        <title>Complete Genome Sequence of the Novel Leech Symbiont Mucinivorans hirudinis M3T.</title>
        <authorList>
            <person name="Nelson M.C."/>
            <person name="Bomar L."/>
            <person name="Graf J."/>
        </authorList>
    </citation>
    <scope>NUCLEOTIDE SEQUENCE [LARGE SCALE GENOMIC DNA]</scope>
    <source>
        <strain evidence="10">M3</strain>
    </source>
</reference>
<keyword evidence="2" id="KW-1003">Cell membrane</keyword>
<keyword evidence="7" id="KW-0479">Metal-binding</keyword>
<dbReference type="OrthoDB" id="9783652at2"/>
<keyword evidence="6 8" id="KW-0472">Membrane</keyword>
<evidence type="ECO:0000256" key="3">
    <source>
        <dbReference type="ARBA" id="ARBA00022679"/>
    </source>
</evidence>
<feature type="transmembrane region" description="Helical" evidence="8">
    <location>
        <begin position="119"/>
        <end position="145"/>
    </location>
</feature>
<dbReference type="PANTHER" id="PTHR22926:SF3">
    <property type="entry name" value="UNDECAPRENYL-PHOSPHATE ALPHA-N-ACETYLGLUCOSAMINYL 1-PHOSPHATE TRANSFERASE"/>
    <property type="match status" value="1"/>
</dbReference>
<feature type="transmembrane region" description="Helical" evidence="8">
    <location>
        <begin position="6"/>
        <end position="31"/>
    </location>
</feature>
<dbReference type="GO" id="GO:0071555">
    <property type="term" value="P:cell wall organization"/>
    <property type="evidence" value="ECO:0007669"/>
    <property type="project" value="TreeGrafter"/>
</dbReference>
<dbReference type="AlphaFoldDB" id="A0A060R7A9"/>
<dbReference type="GO" id="GO:0009103">
    <property type="term" value="P:lipopolysaccharide biosynthetic process"/>
    <property type="evidence" value="ECO:0007669"/>
    <property type="project" value="TreeGrafter"/>
</dbReference>
<gene>
    <name evidence="9" type="ORF">BN938_0943</name>
</gene>
<evidence type="ECO:0000313" key="10">
    <source>
        <dbReference type="Proteomes" id="UP000027616"/>
    </source>
</evidence>
<comment type="subcellular location">
    <subcellularLocation>
        <location evidence="1">Cell membrane</location>
        <topology evidence="1">Multi-pass membrane protein</topology>
    </subcellularLocation>
</comment>
<dbReference type="Proteomes" id="UP000027616">
    <property type="component" value="Chromosome I"/>
</dbReference>
<dbReference type="GO" id="GO:0044038">
    <property type="term" value="P:cell wall macromolecule biosynthetic process"/>
    <property type="evidence" value="ECO:0007669"/>
    <property type="project" value="TreeGrafter"/>
</dbReference>
<feature type="transmembrane region" description="Helical" evidence="8">
    <location>
        <begin position="232"/>
        <end position="251"/>
    </location>
</feature>
<feature type="transmembrane region" description="Helical" evidence="8">
    <location>
        <begin position="305"/>
        <end position="329"/>
    </location>
</feature>
<dbReference type="STRING" id="1433126.BN938_0943"/>
<feature type="transmembrane region" description="Helical" evidence="8">
    <location>
        <begin position="177"/>
        <end position="194"/>
    </location>
</feature>
<accession>A0A060R7A9</accession>
<dbReference type="PATRIC" id="fig|1433126.3.peg.941"/>
<dbReference type="PANTHER" id="PTHR22926">
    <property type="entry name" value="PHOSPHO-N-ACETYLMURAMOYL-PENTAPEPTIDE-TRANSFERASE"/>
    <property type="match status" value="1"/>
</dbReference>
<dbReference type="GO" id="GO:0016780">
    <property type="term" value="F:phosphotransferase activity, for other substituted phosphate groups"/>
    <property type="evidence" value="ECO:0007669"/>
    <property type="project" value="InterPro"/>
</dbReference>
<evidence type="ECO:0000256" key="6">
    <source>
        <dbReference type="ARBA" id="ARBA00023136"/>
    </source>
</evidence>
<dbReference type="Pfam" id="PF00953">
    <property type="entry name" value="Glycos_transf_4"/>
    <property type="match status" value="1"/>
</dbReference>
<feature type="transmembrane region" description="Helical" evidence="8">
    <location>
        <begin position="257"/>
        <end position="284"/>
    </location>
</feature>
<evidence type="ECO:0000256" key="4">
    <source>
        <dbReference type="ARBA" id="ARBA00022692"/>
    </source>
</evidence>
<dbReference type="CDD" id="cd06853">
    <property type="entry name" value="GT_WecA_like"/>
    <property type="match status" value="1"/>
</dbReference>
<keyword evidence="3 9" id="KW-0808">Transferase</keyword>
<feature type="transmembrane region" description="Helical" evidence="8">
    <location>
        <begin position="200"/>
        <end position="220"/>
    </location>
</feature>
<keyword evidence="5 8" id="KW-1133">Transmembrane helix</keyword>
<dbReference type="KEGG" id="rbc:BN938_0943"/>